<accession>A0A4Y8VEZ7</accession>
<dbReference type="AlphaFoldDB" id="A0A4Y8VEZ7"/>
<proteinExistence type="predicted"/>
<dbReference type="RefSeq" id="WP_134843968.1">
    <property type="nucleotide sequence ID" value="NZ_SGVY01000033.1"/>
</dbReference>
<dbReference type="PROSITE" id="PS50305">
    <property type="entry name" value="SIRTUIN"/>
    <property type="match status" value="1"/>
</dbReference>
<dbReference type="GeneID" id="302995950"/>
<feature type="domain" description="Deacetylase sirtuin-type" evidence="3">
    <location>
        <begin position="1"/>
        <end position="294"/>
    </location>
</feature>
<dbReference type="OrthoDB" id="394960at2"/>
<protein>
    <submittedName>
        <fullName evidence="4">NAD-dependent protein deacetylase</fullName>
    </submittedName>
</protein>
<dbReference type="InterPro" id="IPR029035">
    <property type="entry name" value="DHS-like_NAD/FAD-binding_dom"/>
</dbReference>
<keyword evidence="5" id="KW-1185">Reference proteome</keyword>
<sequence length="294" mass="34323">MTLIEILKKNIQEAEAIIVGGASGLSAAAGFRFYYMSDATFKQIAGQLGEKYHADGFFPLFYHPQIKKGELWAALLREYKYLYECHTGEPYEDLAKLLKGKNYYIATTNQDAQFFRTFPAEKITRIQGDFRYWQCKHTCTDEIYPNKEKVYELLDKIEGDRLPDDLIPRCPHCGTEMVPWWRSREFLEGSYYRKEMQRYLNFLKENMNKKVLFLELGVGMMTPMFIKEPFMNMVYRWPNATYAVINPKDAYVPREIAKKSIAIKEDIAVTLKKLLGKPADHIVSDTSFEPGRIY</sequence>
<organism evidence="4 5">
    <name type="scientific">Segatella hominis</name>
    <dbReference type="NCBI Taxonomy" id="2518605"/>
    <lineage>
        <taxon>Bacteria</taxon>
        <taxon>Pseudomonadati</taxon>
        <taxon>Bacteroidota</taxon>
        <taxon>Bacteroidia</taxon>
        <taxon>Bacteroidales</taxon>
        <taxon>Prevotellaceae</taxon>
        <taxon>Segatella</taxon>
    </lineage>
</organism>
<evidence type="ECO:0000313" key="4">
    <source>
        <dbReference type="EMBL" id="TFH78309.1"/>
    </source>
</evidence>
<comment type="caution">
    <text evidence="4">The sequence shown here is derived from an EMBL/GenBank/DDBJ whole genome shotgun (WGS) entry which is preliminary data.</text>
</comment>
<dbReference type="Gene3D" id="3.40.50.1220">
    <property type="entry name" value="TPP-binding domain"/>
    <property type="match status" value="1"/>
</dbReference>
<evidence type="ECO:0000259" key="3">
    <source>
        <dbReference type="PROSITE" id="PS50305"/>
    </source>
</evidence>
<gene>
    <name evidence="4" type="ORF">EXN75_11750</name>
</gene>
<dbReference type="SUPFAM" id="SSF52467">
    <property type="entry name" value="DHS-like NAD/FAD-binding domain"/>
    <property type="match status" value="1"/>
</dbReference>
<dbReference type="InterPro" id="IPR026590">
    <property type="entry name" value="Ssirtuin_cat_dom"/>
</dbReference>
<keyword evidence="1" id="KW-0520">NAD</keyword>
<evidence type="ECO:0000256" key="1">
    <source>
        <dbReference type="ARBA" id="ARBA00023027"/>
    </source>
</evidence>
<evidence type="ECO:0000256" key="2">
    <source>
        <dbReference type="PROSITE-ProRule" id="PRU00236"/>
    </source>
</evidence>
<name>A0A4Y8VEZ7_9BACT</name>
<dbReference type="EMBL" id="SGVY01000033">
    <property type="protein sequence ID" value="TFH78309.1"/>
    <property type="molecule type" value="Genomic_DNA"/>
</dbReference>
<comment type="caution">
    <text evidence="2">Lacks conserved residue(s) required for the propagation of feature annotation.</text>
</comment>
<dbReference type="Proteomes" id="UP000297872">
    <property type="component" value="Unassembled WGS sequence"/>
</dbReference>
<evidence type="ECO:0000313" key="5">
    <source>
        <dbReference type="Proteomes" id="UP000297872"/>
    </source>
</evidence>
<reference evidence="4 5" key="1">
    <citation type="submission" date="2019-02" db="EMBL/GenBank/DDBJ databases">
        <title>Draft Genome Sequence of the Prevotella sp. BCRC 81118, Isolated from Human Feces.</title>
        <authorList>
            <person name="Huang C.-H."/>
        </authorList>
    </citation>
    <scope>NUCLEOTIDE SEQUENCE [LARGE SCALE GENOMIC DNA]</scope>
    <source>
        <strain evidence="4 5">BCRC 81118</strain>
    </source>
</reference>